<proteinExistence type="predicted"/>
<protein>
    <submittedName>
        <fullName evidence="2">Uncharacterized protein</fullName>
    </submittedName>
</protein>
<evidence type="ECO:0000313" key="2">
    <source>
        <dbReference type="EMBL" id="NHK97534.1"/>
    </source>
</evidence>
<feature type="signal peptide" evidence="1">
    <location>
        <begin position="1"/>
        <end position="21"/>
    </location>
</feature>
<keyword evidence="1" id="KW-0732">Signal</keyword>
<feature type="chain" id="PRO_5046993355" evidence="1">
    <location>
        <begin position="22"/>
        <end position="240"/>
    </location>
</feature>
<evidence type="ECO:0000313" key="3">
    <source>
        <dbReference type="Proteomes" id="UP000802098"/>
    </source>
</evidence>
<name>A0ABX0HUR4_9BURK</name>
<comment type="caution">
    <text evidence="2">The sequence shown here is derived from an EMBL/GenBank/DDBJ whole genome shotgun (WGS) entry which is preliminary data.</text>
</comment>
<gene>
    <name evidence="2" type="ORF">G7087_04035</name>
</gene>
<evidence type="ECO:0000256" key="1">
    <source>
        <dbReference type="SAM" id="SignalP"/>
    </source>
</evidence>
<keyword evidence="3" id="KW-1185">Reference proteome</keyword>
<accession>A0ABX0HUR4</accession>
<dbReference type="EMBL" id="JAAOCD010000001">
    <property type="protein sequence ID" value="NHK97534.1"/>
    <property type="molecule type" value="Genomic_DNA"/>
</dbReference>
<organism evidence="2 3">
    <name type="scientific">Rubrivivax benzoatilyticus</name>
    <dbReference type="NCBI Taxonomy" id="316997"/>
    <lineage>
        <taxon>Bacteria</taxon>
        <taxon>Pseudomonadati</taxon>
        <taxon>Pseudomonadota</taxon>
        <taxon>Betaproteobacteria</taxon>
        <taxon>Burkholderiales</taxon>
        <taxon>Sphaerotilaceae</taxon>
        <taxon>Rubrivivax</taxon>
    </lineage>
</organism>
<dbReference type="PROSITE" id="PS51257">
    <property type="entry name" value="PROKAR_LIPOPROTEIN"/>
    <property type="match status" value="1"/>
</dbReference>
<dbReference type="Proteomes" id="UP000802098">
    <property type="component" value="Unassembled WGS sequence"/>
</dbReference>
<sequence length="240" mass="26939">MRRSLQLLACWALVSLLSGCAALGGKRPVSGEDLTQTRRIGVVSLLGDEFHGLRIGTTVFQNARYSVKVPEWQIDAYATDKAIELLRQRSRFEATALDRRDLVIERLRVDGPQQLLAIAARQGVDRLLVIRPGTATSQERVLFAPGYGMMERSFLNLMRRCVYAAYRIDVLDVKTGQEIAWEWGGDFPCEYGETPQLPFLPGLEYYSAEQREGIRLGLLRRIDKSMADALGALALIPEPR</sequence>
<reference evidence="2 3" key="1">
    <citation type="submission" date="2020-03" db="EMBL/GenBank/DDBJ databases">
        <title>Rubrivivax benzoatilyticus JA2 (sequenced after 10 years sub-culturing).</title>
        <authorList>
            <person name="Gupta D."/>
            <person name="Chintalapati S."/>
            <person name="Chintalapati V.R."/>
        </authorList>
    </citation>
    <scope>NUCLEOTIDE SEQUENCE [LARGE SCALE GENOMIC DNA]</scope>
    <source>
        <strain evidence="2 3">JA2-Mal</strain>
    </source>
</reference>
<dbReference type="RefSeq" id="WP_009858132.1">
    <property type="nucleotide sequence ID" value="NZ_JAAOCD010000001.1"/>
</dbReference>